<feature type="coiled-coil region" evidence="1">
    <location>
        <begin position="46"/>
        <end position="73"/>
    </location>
</feature>
<gene>
    <name evidence="2" type="ORF">FTX54_001515</name>
</gene>
<keyword evidence="3" id="KW-1185">Reference proteome</keyword>
<dbReference type="KEGG" id="ahal:FTX54_001515"/>
<dbReference type="EMBL" id="CP144914">
    <property type="protein sequence ID" value="WWD80272.1"/>
    <property type="molecule type" value="Genomic_DNA"/>
</dbReference>
<keyword evidence="1" id="KW-0175">Coiled coil</keyword>
<sequence>MKRKVQQNPVKRKAELKKLDTAIRAEKDKIELKREMIRKYKKSHMVIRAQRDLFRLEERLKWLRNKRELLIKEERDSAER</sequence>
<protein>
    <submittedName>
        <fullName evidence="2">Uncharacterized protein</fullName>
    </submittedName>
</protein>
<evidence type="ECO:0000256" key="1">
    <source>
        <dbReference type="SAM" id="Coils"/>
    </source>
</evidence>
<evidence type="ECO:0000313" key="2">
    <source>
        <dbReference type="EMBL" id="WWD80272.1"/>
    </source>
</evidence>
<reference evidence="2 3" key="1">
    <citation type="submission" date="2024-01" db="EMBL/GenBank/DDBJ databases">
        <title>Complete Genome Sequence of Alkalicoccus halolimnae BZ-SZ-XJ29T, a Moderately Halophilic Bacterium Isolated from a Salt Lake.</title>
        <authorList>
            <person name="Zhao B."/>
        </authorList>
    </citation>
    <scope>NUCLEOTIDE SEQUENCE [LARGE SCALE GENOMIC DNA]</scope>
    <source>
        <strain evidence="2 3">BZ-SZ-XJ29</strain>
    </source>
</reference>
<name>A0A5C7F4G3_9BACI</name>
<dbReference type="AlphaFoldDB" id="A0A5C7F4G3"/>
<dbReference type="Proteomes" id="UP000321816">
    <property type="component" value="Chromosome"/>
</dbReference>
<dbReference type="RefSeq" id="WP_147804222.1">
    <property type="nucleotide sequence ID" value="NZ_CP144914.1"/>
</dbReference>
<proteinExistence type="predicted"/>
<organism evidence="2 3">
    <name type="scientific">Alkalicoccus halolimnae</name>
    <dbReference type="NCBI Taxonomy" id="1667239"/>
    <lineage>
        <taxon>Bacteria</taxon>
        <taxon>Bacillati</taxon>
        <taxon>Bacillota</taxon>
        <taxon>Bacilli</taxon>
        <taxon>Bacillales</taxon>
        <taxon>Bacillaceae</taxon>
        <taxon>Alkalicoccus</taxon>
    </lineage>
</organism>
<evidence type="ECO:0000313" key="3">
    <source>
        <dbReference type="Proteomes" id="UP000321816"/>
    </source>
</evidence>
<accession>A0A5C7F4G3</accession>